<dbReference type="Gene3D" id="1.10.357.10">
    <property type="entry name" value="Tetracycline Repressor, domain 2"/>
    <property type="match status" value="1"/>
</dbReference>
<dbReference type="Proteomes" id="UP000675163">
    <property type="component" value="Unassembled WGS sequence"/>
</dbReference>
<dbReference type="InterPro" id="IPR023772">
    <property type="entry name" value="DNA-bd_HTH_TetR-type_CS"/>
</dbReference>
<organism evidence="6 7">
    <name type="scientific">Leucobacter exalbidus</name>
    <dbReference type="NCBI Taxonomy" id="662960"/>
    <lineage>
        <taxon>Bacteria</taxon>
        <taxon>Bacillati</taxon>
        <taxon>Actinomycetota</taxon>
        <taxon>Actinomycetes</taxon>
        <taxon>Micrococcales</taxon>
        <taxon>Microbacteriaceae</taxon>
        <taxon>Leucobacter</taxon>
    </lineage>
</organism>
<evidence type="ECO:0000256" key="1">
    <source>
        <dbReference type="ARBA" id="ARBA00023015"/>
    </source>
</evidence>
<dbReference type="InterPro" id="IPR050109">
    <property type="entry name" value="HTH-type_TetR-like_transc_reg"/>
</dbReference>
<keyword evidence="3" id="KW-0804">Transcription</keyword>
<feature type="domain" description="HTH tetR-type" evidence="5">
    <location>
        <begin position="2"/>
        <end position="62"/>
    </location>
</feature>
<dbReference type="PANTHER" id="PTHR30055:SF234">
    <property type="entry name" value="HTH-TYPE TRANSCRIPTIONAL REGULATOR BETI"/>
    <property type="match status" value="1"/>
</dbReference>
<dbReference type="GO" id="GO:0000976">
    <property type="term" value="F:transcription cis-regulatory region binding"/>
    <property type="evidence" value="ECO:0007669"/>
    <property type="project" value="TreeGrafter"/>
</dbReference>
<reference evidence="6" key="1">
    <citation type="submission" date="2021-02" db="EMBL/GenBank/DDBJ databases">
        <title>Sequencing the genomes of 1000 actinobacteria strains.</title>
        <authorList>
            <person name="Klenk H.-P."/>
        </authorList>
    </citation>
    <scope>NUCLEOTIDE SEQUENCE</scope>
    <source>
        <strain evidence="6">DSM 22850</strain>
    </source>
</reference>
<evidence type="ECO:0000256" key="3">
    <source>
        <dbReference type="ARBA" id="ARBA00023163"/>
    </source>
</evidence>
<evidence type="ECO:0000256" key="4">
    <source>
        <dbReference type="PROSITE-ProRule" id="PRU00335"/>
    </source>
</evidence>
<proteinExistence type="predicted"/>
<dbReference type="GO" id="GO:0003700">
    <property type="term" value="F:DNA-binding transcription factor activity"/>
    <property type="evidence" value="ECO:0007669"/>
    <property type="project" value="TreeGrafter"/>
</dbReference>
<evidence type="ECO:0000259" key="5">
    <source>
        <dbReference type="PROSITE" id="PS50977"/>
    </source>
</evidence>
<dbReference type="Pfam" id="PF00440">
    <property type="entry name" value="TetR_N"/>
    <property type="match status" value="1"/>
</dbReference>
<comment type="caution">
    <text evidence="6">The sequence shown here is derived from an EMBL/GenBank/DDBJ whole genome shotgun (WGS) entry which is preliminary data.</text>
</comment>
<keyword evidence="2 4" id="KW-0238">DNA-binding</keyword>
<accession>A0A940T2B2</accession>
<feature type="DNA-binding region" description="H-T-H motif" evidence="4">
    <location>
        <begin position="25"/>
        <end position="44"/>
    </location>
</feature>
<gene>
    <name evidence="6" type="ORF">JOF28_000089</name>
</gene>
<dbReference type="PANTHER" id="PTHR30055">
    <property type="entry name" value="HTH-TYPE TRANSCRIPTIONAL REGULATOR RUTR"/>
    <property type="match status" value="1"/>
</dbReference>
<dbReference type="InterPro" id="IPR001647">
    <property type="entry name" value="HTH_TetR"/>
</dbReference>
<dbReference type="RefSeq" id="WP_209703975.1">
    <property type="nucleotide sequence ID" value="NZ_JAFIDA010000001.1"/>
</dbReference>
<evidence type="ECO:0000256" key="2">
    <source>
        <dbReference type="ARBA" id="ARBA00023125"/>
    </source>
</evidence>
<name>A0A940T2B2_9MICO</name>
<protein>
    <submittedName>
        <fullName evidence="6">AcrR family transcriptional regulator</fullName>
    </submittedName>
</protein>
<evidence type="ECO:0000313" key="7">
    <source>
        <dbReference type="Proteomes" id="UP000675163"/>
    </source>
</evidence>
<dbReference type="InterPro" id="IPR009057">
    <property type="entry name" value="Homeodomain-like_sf"/>
</dbReference>
<keyword evidence="1" id="KW-0805">Transcription regulation</keyword>
<dbReference type="PROSITE" id="PS01081">
    <property type="entry name" value="HTH_TETR_1"/>
    <property type="match status" value="1"/>
</dbReference>
<dbReference type="PROSITE" id="PS50977">
    <property type="entry name" value="HTH_TETR_2"/>
    <property type="match status" value="1"/>
</dbReference>
<dbReference type="AlphaFoldDB" id="A0A940T2B2"/>
<keyword evidence="7" id="KW-1185">Reference proteome</keyword>
<dbReference type="SUPFAM" id="SSF46689">
    <property type="entry name" value="Homeodomain-like"/>
    <property type="match status" value="1"/>
</dbReference>
<sequence length="207" mass="22056">MRRTRIAITEHARKLTAAHGLSGFTIEDVCAPAEISRRTFFNYFESKEAAVVGATPADLCDSDAMRAFVAAGIADGQVSPTLLTDLVEVAIVNFDEVIDIAGTLTHVNAIIMREPAFMDKFIADSEAMQQQLVQIIAAREGLSPEDPRISLAVQLLGGLLHATAHSYFSHAPTGSIGPALRQSLAYTRELFAPAPTQAPAPAPVTTA</sequence>
<dbReference type="EMBL" id="JAFIDA010000001">
    <property type="protein sequence ID" value="MBP1324857.1"/>
    <property type="molecule type" value="Genomic_DNA"/>
</dbReference>
<evidence type="ECO:0000313" key="6">
    <source>
        <dbReference type="EMBL" id="MBP1324857.1"/>
    </source>
</evidence>